<comment type="caution">
    <text evidence="1">The sequence shown here is derived from an EMBL/GenBank/DDBJ whole genome shotgun (WGS) entry which is preliminary data.</text>
</comment>
<dbReference type="AlphaFoldDB" id="A0A178MEP9"/>
<dbReference type="OrthoDB" id="163936at2"/>
<protein>
    <submittedName>
        <fullName evidence="1">Uncharacterized protein</fullName>
    </submittedName>
</protein>
<name>A0A178MEP9_9CHLR</name>
<gene>
    <name evidence="1" type="ORF">A6A03_12060</name>
</gene>
<reference evidence="1 2" key="1">
    <citation type="submission" date="2016-04" db="EMBL/GenBank/DDBJ databases">
        <title>Chloroflexus islandicus sp. nov., a thermophilic filamentous anoxygenic phototrophic bacterium from geyser Strokkur (Iceland).</title>
        <authorList>
            <person name="Gaisin V.A."/>
            <person name="Kalashnikov A.M."/>
            <person name="Sukhacheva M.V."/>
            <person name="Grouzdev D.S."/>
            <person name="Ivanov T.M."/>
            <person name="Kuznetsov B."/>
            <person name="Gorlenko V.M."/>
        </authorList>
    </citation>
    <scope>NUCLEOTIDE SEQUENCE [LARGE SCALE GENOMIC DNA]</scope>
    <source>
        <strain evidence="2">isl-2</strain>
    </source>
</reference>
<evidence type="ECO:0000313" key="1">
    <source>
        <dbReference type="EMBL" id="OAN46525.1"/>
    </source>
</evidence>
<keyword evidence="2" id="KW-1185">Reference proteome</keyword>
<sequence length="67" mass="7447">MSVEVVKCPSCKQKLAIFPYVAVGGLVVCANRNCGANIRLVSRKPLRVELVPEEETYTVDYRPESYG</sequence>
<dbReference type="EMBL" id="LWQS01000043">
    <property type="protein sequence ID" value="OAN46525.1"/>
    <property type="molecule type" value="Genomic_DNA"/>
</dbReference>
<dbReference type="RefSeq" id="WP_066785573.1">
    <property type="nucleotide sequence ID" value="NZ_LWQS01000043.1"/>
</dbReference>
<accession>A0A178MEP9</accession>
<dbReference type="Proteomes" id="UP000078287">
    <property type="component" value="Unassembled WGS sequence"/>
</dbReference>
<dbReference type="STRING" id="1707952.A6A03_12060"/>
<organism evidence="1 2">
    <name type="scientific">Chloroflexus islandicus</name>
    <dbReference type="NCBI Taxonomy" id="1707952"/>
    <lineage>
        <taxon>Bacteria</taxon>
        <taxon>Bacillati</taxon>
        <taxon>Chloroflexota</taxon>
        <taxon>Chloroflexia</taxon>
        <taxon>Chloroflexales</taxon>
        <taxon>Chloroflexineae</taxon>
        <taxon>Chloroflexaceae</taxon>
        <taxon>Chloroflexus</taxon>
    </lineage>
</organism>
<dbReference type="Gene3D" id="2.20.28.160">
    <property type="match status" value="1"/>
</dbReference>
<evidence type="ECO:0000313" key="2">
    <source>
        <dbReference type="Proteomes" id="UP000078287"/>
    </source>
</evidence>
<proteinExistence type="predicted"/>